<dbReference type="OrthoDB" id="9781208at2"/>
<evidence type="ECO:0000313" key="18">
    <source>
        <dbReference type="Proteomes" id="UP000199440"/>
    </source>
</evidence>
<dbReference type="Gene3D" id="1.10.287.130">
    <property type="match status" value="1"/>
</dbReference>
<feature type="transmembrane region" description="Helical" evidence="14">
    <location>
        <begin position="7"/>
        <end position="29"/>
    </location>
</feature>
<dbReference type="SMART" id="SM00304">
    <property type="entry name" value="HAMP"/>
    <property type="match status" value="1"/>
</dbReference>
<keyword evidence="7 14" id="KW-0812">Transmembrane</keyword>
<evidence type="ECO:0000256" key="7">
    <source>
        <dbReference type="ARBA" id="ARBA00022692"/>
    </source>
</evidence>
<dbReference type="PANTHER" id="PTHR45528">
    <property type="entry name" value="SENSOR HISTIDINE KINASE CPXA"/>
    <property type="match status" value="1"/>
</dbReference>
<dbReference type="Pfam" id="PF00512">
    <property type="entry name" value="HisKA"/>
    <property type="match status" value="1"/>
</dbReference>
<evidence type="ECO:0000313" key="17">
    <source>
        <dbReference type="EMBL" id="SDM48520.1"/>
    </source>
</evidence>
<dbReference type="Gene3D" id="3.30.565.10">
    <property type="entry name" value="Histidine kinase-like ATPase, C-terminal domain"/>
    <property type="match status" value="1"/>
</dbReference>
<dbReference type="RefSeq" id="WP_089892235.1">
    <property type="nucleotide sequence ID" value="NZ_FNGV01000009.1"/>
</dbReference>
<dbReference type="STRING" id="192904.SAMN04488514_109117"/>
<evidence type="ECO:0000259" key="15">
    <source>
        <dbReference type="PROSITE" id="PS50109"/>
    </source>
</evidence>
<dbReference type="CDD" id="cd00082">
    <property type="entry name" value="HisKA"/>
    <property type="match status" value="1"/>
</dbReference>
<evidence type="ECO:0000256" key="11">
    <source>
        <dbReference type="ARBA" id="ARBA00022989"/>
    </source>
</evidence>
<keyword evidence="18" id="KW-1185">Reference proteome</keyword>
<gene>
    <name evidence="17" type="ORF">SAMN04488514_109117</name>
</gene>
<evidence type="ECO:0000256" key="2">
    <source>
        <dbReference type="ARBA" id="ARBA00004651"/>
    </source>
</evidence>
<keyword evidence="11 14" id="KW-1133">Transmembrane helix</keyword>
<accession>A0A1G9TLJ3</accession>
<dbReference type="Gene3D" id="6.10.340.10">
    <property type="match status" value="1"/>
</dbReference>
<keyword evidence="13 14" id="KW-0472">Membrane</keyword>
<evidence type="ECO:0000256" key="1">
    <source>
        <dbReference type="ARBA" id="ARBA00000085"/>
    </source>
</evidence>
<keyword evidence="5" id="KW-0597">Phosphoprotein</keyword>
<evidence type="ECO:0000256" key="10">
    <source>
        <dbReference type="ARBA" id="ARBA00022840"/>
    </source>
</evidence>
<evidence type="ECO:0000256" key="8">
    <source>
        <dbReference type="ARBA" id="ARBA00022741"/>
    </source>
</evidence>
<dbReference type="InterPro" id="IPR003594">
    <property type="entry name" value="HATPase_dom"/>
</dbReference>
<dbReference type="InterPro" id="IPR005467">
    <property type="entry name" value="His_kinase_dom"/>
</dbReference>
<dbReference type="EMBL" id="FNGV01000009">
    <property type="protein sequence ID" value="SDM48520.1"/>
    <property type="molecule type" value="Genomic_DNA"/>
</dbReference>
<dbReference type="SUPFAM" id="SSF47384">
    <property type="entry name" value="Homodimeric domain of signal transducing histidine kinase"/>
    <property type="match status" value="1"/>
</dbReference>
<keyword evidence="8" id="KW-0547">Nucleotide-binding</keyword>
<keyword evidence="4" id="KW-1003">Cell membrane</keyword>
<dbReference type="Proteomes" id="UP000199440">
    <property type="component" value="Unassembled WGS sequence"/>
</dbReference>
<name>A0A1G9TLJ3_9FLAO</name>
<dbReference type="CDD" id="cd06225">
    <property type="entry name" value="HAMP"/>
    <property type="match status" value="1"/>
</dbReference>
<evidence type="ECO:0000256" key="6">
    <source>
        <dbReference type="ARBA" id="ARBA00022679"/>
    </source>
</evidence>
<dbReference type="InterPro" id="IPR004358">
    <property type="entry name" value="Sig_transdc_His_kin-like_C"/>
</dbReference>
<evidence type="ECO:0000256" key="5">
    <source>
        <dbReference type="ARBA" id="ARBA00022553"/>
    </source>
</evidence>
<dbReference type="PRINTS" id="PR00344">
    <property type="entry name" value="BCTRLSENSOR"/>
</dbReference>
<comment type="catalytic activity">
    <reaction evidence="1">
        <text>ATP + protein L-histidine = ADP + protein N-phospho-L-histidine.</text>
        <dbReference type="EC" id="2.7.13.3"/>
    </reaction>
</comment>
<dbReference type="Pfam" id="PF02518">
    <property type="entry name" value="HATPase_c"/>
    <property type="match status" value="1"/>
</dbReference>
<keyword evidence="9 17" id="KW-0418">Kinase</keyword>
<protein>
    <recommendedName>
        <fullName evidence="3">histidine kinase</fullName>
        <ecNumber evidence="3">2.7.13.3</ecNumber>
    </recommendedName>
</protein>
<dbReference type="PANTHER" id="PTHR45528:SF1">
    <property type="entry name" value="SENSOR HISTIDINE KINASE CPXA"/>
    <property type="match status" value="1"/>
</dbReference>
<dbReference type="SUPFAM" id="SSF158472">
    <property type="entry name" value="HAMP domain-like"/>
    <property type="match status" value="1"/>
</dbReference>
<dbReference type="InterPro" id="IPR036890">
    <property type="entry name" value="HATPase_C_sf"/>
</dbReference>
<evidence type="ECO:0000256" key="4">
    <source>
        <dbReference type="ARBA" id="ARBA00022475"/>
    </source>
</evidence>
<dbReference type="SUPFAM" id="SSF55874">
    <property type="entry name" value="ATPase domain of HSP90 chaperone/DNA topoisomerase II/histidine kinase"/>
    <property type="match status" value="1"/>
</dbReference>
<evidence type="ECO:0000256" key="3">
    <source>
        <dbReference type="ARBA" id="ARBA00012438"/>
    </source>
</evidence>
<dbReference type="AlphaFoldDB" id="A0A1G9TLJ3"/>
<dbReference type="InterPro" id="IPR003661">
    <property type="entry name" value="HisK_dim/P_dom"/>
</dbReference>
<feature type="domain" description="Histidine kinase" evidence="15">
    <location>
        <begin position="238"/>
        <end position="455"/>
    </location>
</feature>
<dbReference type="InterPro" id="IPR036097">
    <property type="entry name" value="HisK_dim/P_sf"/>
</dbReference>
<keyword evidence="12" id="KW-0902">Two-component regulatory system</keyword>
<keyword evidence="6" id="KW-0808">Transferase</keyword>
<sequence length="462" mass="52793">MQLRTKITAIFILLTGLFQIGIFVLIYYFSEEYTENEFYLRLSQRATIAAQAHLDEGEVNVDIYEDIRIRHLQTLPNEREVIYPVDAEKKKPLANFDTNLPESFYQKVFDKEYAEYKKDEYYYTGLLYHDAQGDFIVLLSARDLYGVGKQENLRNILIIAFFVSMIFISILGQYYAKQALSPISEIIKKVNSIRAESLFLRLDNVSGKDELADLTRTFNSMLDRLQISFDLQSNFINNASHELRNPLTAILGQTEIALSKRRTIQEYRSTLNNIDLEASRLDTLVDGMLKLAKTDFDSKGLVIEAIRLDQTAIEIKQNLDVVNPKNSIKLNFDHLPEDERLITMLGSETLLKVALSNILENACKFSDNKKVTLKLLTDDGYIFLIITDEGIGIPSDELKNIFEPFYRGSNVRNLVGFGFGLPLAYRIIKLHSGDIRVSSQVGKGTIVKIKLPTQDKYNSLKS</sequence>
<dbReference type="SMART" id="SM00388">
    <property type="entry name" value="HisKA"/>
    <property type="match status" value="1"/>
</dbReference>
<dbReference type="InterPro" id="IPR003660">
    <property type="entry name" value="HAMP_dom"/>
</dbReference>
<proteinExistence type="predicted"/>
<dbReference type="FunFam" id="1.10.287.130:FF:000001">
    <property type="entry name" value="Two-component sensor histidine kinase"/>
    <property type="match status" value="1"/>
</dbReference>
<evidence type="ECO:0000256" key="9">
    <source>
        <dbReference type="ARBA" id="ARBA00022777"/>
    </source>
</evidence>
<comment type="subcellular location">
    <subcellularLocation>
        <location evidence="2">Cell membrane</location>
        <topology evidence="2">Multi-pass membrane protein</topology>
    </subcellularLocation>
</comment>
<dbReference type="PROSITE" id="PS50109">
    <property type="entry name" value="HIS_KIN"/>
    <property type="match status" value="1"/>
</dbReference>
<dbReference type="Pfam" id="PF00672">
    <property type="entry name" value="HAMP"/>
    <property type="match status" value="1"/>
</dbReference>
<dbReference type="CDD" id="cd00075">
    <property type="entry name" value="HATPase"/>
    <property type="match status" value="1"/>
</dbReference>
<dbReference type="SMART" id="SM00387">
    <property type="entry name" value="HATPase_c"/>
    <property type="match status" value="1"/>
</dbReference>
<dbReference type="InterPro" id="IPR050398">
    <property type="entry name" value="HssS/ArlS-like"/>
</dbReference>
<dbReference type="EC" id="2.7.13.3" evidence="3"/>
<organism evidence="17 18">
    <name type="scientific">Kriegella aquimaris</name>
    <dbReference type="NCBI Taxonomy" id="192904"/>
    <lineage>
        <taxon>Bacteria</taxon>
        <taxon>Pseudomonadati</taxon>
        <taxon>Bacteroidota</taxon>
        <taxon>Flavobacteriia</taxon>
        <taxon>Flavobacteriales</taxon>
        <taxon>Flavobacteriaceae</taxon>
        <taxon>Kriegella</taxon>
    </lineage>
</organism>
<evidence type="ECO:0000259" key="16">
    <source>
        <dbReference type="PROSITE" id="PS50885"/>
    </source>
</evidence>
<feature type="domain" description="HAMP" evidence="16">
    <location>
        <begin position="177"/>
        <end position="230"/>
    </location>
</feature>
<evidence type="ECO:0000256" key="14">
    <source>
        <dbReference type="SAM" id="Phobius"/>
    </source>
</evidence>
<dbReference type="GO" id="GO:0005524">
    <property type="term" value="F:ATP binding"/>
    <property type="evidence" value="ECO:0007669"/>
    <property type="project" value="UniProtKB-KW"/>
</dbReference>
<evidence type="ECO:0000256" key="12">
    <source>
        <dbReference type="ARBA" id="ARBA00023012"/>
    </source>
</evidence>
<reference evidence="17 18" key="1">
    <citation type="submission" date="2016-10" db="EMBL/GenBank/DDBJ databases">
        <authorList>
            <person name="de Groot N.N."/>
        </authorList>
    </citation>
    <scope>NUCLEOTIDE SEQUENCE [LARGE SCALE GENOMIC DNA]</scope>
    <source>
        <strain evidence="17 18">DSM 19886</strain>
    </source>
</reference>
<evidence type="ECO:0000256" key="13">
    <source>
        <dbReference type="ARBA" id="ARBA00023136"/>
    </source>
</evidence>
<keyword evidence="10" id="KW-0067">ATP-binding</keyword>
<dbReference type="GO" id="GO:0005886">
    <property type="term" value="C:plasma membrane"/>
    <property type="evidence" value="ECO:0007669"/>
    <property type="project" value="UniProtKB-SubCell"/>
</dbReference>
<dbReference type="GO" id="GO:0000155">
    <property type="term" value="F:phosphorelay sensor kinase activity"/>
    <property type="evidence" value="ECO:0007669"/>
    <property type="project" value="InterPro"/>
</dbReference>
<dbReference type="PROSITE" id="PS50885">
    <property type="entry name" value="HAMP"/>
    <property type="match status" value="1"/>
</dbReference>